<dbReference type="Pfam" id="PF13809">
    <property type="entry name" value="Tubulin_2"/>
    <property type="match status" value="1"/>
</dbReference>
<evidence type="ECO:0000313" key="2">
    <source>
        <dbReference type="Proteomes" id="UP000587527"/>
    </source>
</evidence>
<dbReference type="SUPFAM" id="SSF52490">
    <property type="entry name" value="Tubulin nucleotide-binding domain-like"/>
    <property type="match status" value="1"/>
</dbReference>
<organism evidence="1 2">
    <name type="scientific">Allocatelliglobosispora scoriae</name>
    <dbReference type="NCBI Taxonomy" id="643052"/>
    <lineage>
        <taxon>Bacteria</taxon>
        <taxon>Bacillati</taxon>
        <taxon>Actinomycetota</taxon>
        <taxon>Actinomycetes</taxon>
        <taxon>Micromonosporales</taxon>
        <taxon>Micromonosporaceae</taxon>
        <taxon>Allocatelliglobosispora</taxon>
    </lineage>
</organism>
<dbReference type="AlphaFoldDB" id="A0A841BZS6"/>
<proteinExistence type="predicted"/>
<dbReference type="Gene3D" id="3.40.50.1440">
    <property type="entry name" value="Tubulin/FtsZ, GTPase domain"/>
    <property type="match status" value="1"/>
</dbReference>
<reference evidence="1 2" key="1">
    <citation type="submission" date="2020-08" db="EMBL/GenBank/DDBJ databases">
        <title>Sequencing the genomes of 1000 actinobacteria strains.</title>
        <authorList>
            <person name="Klenk H.-P."/>
        </authorList>
    </citation>
    <scope>NUCLEOTIDE SEQUENCE [LARGE SCALE GENOMIC DNA]</scope>
    <source>
        <strain evidence="1 2">DSM 45362</strain>
    </source>
</reference>
<dbReference type="InterPro" id="IPR025904">
    <property type="entry name" value="Tubulin-like"/>
</dbReference>
<gene>
    <name evidence="1" type="ORF">F4553_006530</name>
</gene>
<dbReference type="InterPro" id="IPR036525">
    <property type="entry name" value="Tubulin/FtsZ_GTPase_sf"/>
</dbReference>
<comment type="caution">
    <text evidence="1">The sequence shown here is derived from an EMBL/GenBank/DDBJ whole genome shotgun (WGS) entry which is preliminary data.</text>
</comment>
<name>A0A841BZS6_9ACTN</name>
<evidence type="ECO:0000313" key="1">
    <source>
        <dbReference type="EMBL" id="MBB5873096.1"/>
    </source>
</evidence>
<dbReference type="EMBL" id="JACHMN010000003">
    <property type="protein sequence ID" value="MBB5873096.1"/>
    <property type="molecule type" value="Genomic_DNA"/>
</dbReference>
<dbReference type="RefSeq" id="WP_184843739.1">
    <property type="nucleotide sequence ID" value="NZ_JACHMN010000003.1"/>
</dbReference>
<evidence type="ECO:0008006" key="3">
    <source>
        <dbReference type="Google" id="ProtNLM"/>
    </source>
</evidence>
<dbReference type="Proteomes" id="UP000587527">
    <property type="component" value="Unassembled WGS sequence"/>
</dbReference>
<sequence>MHLYHPVMFVGLGGTGCRIGAELERRLREELCGADGLKLHGPDFNLQELQAFQLPSCLQFLYADLSEDEMARLRRRSVPNEEYADVASRNAYYAYDLLPQFNSYPEVAKNLRVRVRDQVRDWLPSAEHEPMVTPLRVGAGQLPTVGRAALFETVSGGIDIARRPITDAIGKIKNSAGELRKLNRDLTARMEPIDVFVAFSVAGGTGAGIFYDYLHIIESAFAKEHLKANVYPLVLMPSAFDEGKGGGLYAALNAGRALLDLFRLIDDVNVDQRSHGELVPNRDRGGLHVTYPDEVIEMTLGSAQTAFLFSKSAGIDRDDLHRSVVALILSLVGLEQPKSSQSGGGDQSFAASFINSSINRQALARTKIGSQAVSTSLVGSLTVPFDDLADMFAGRLLARGVRELLPAPPGRAESNRDHIKNFFMGANVGAIWERAAAPFQDPAAVKGATEIMRTLQQRLKRMAEGLDSLDQDLVRRTPDLAKDFNPSEGGLRVLGDIDVFRLKRVVCGDPALTEDIDQRGVEGVMEIRRTPPTPANKDLGVNPPPLTAVKNRIFKKAHFSDPVVRSAIEQQNEWYRYRTNRCWHAAWNEHRGRWHGQLDRFVRHLRALVDELADHENNSEEVFSRRADELYRTRVGVTYLLPPRTELEHTYELMLRRLVAGFAAKRLRPNATEGEIVAAMLGPDGWREALSASLTTGQGPEYGVRIILARLKQEVVKILRDGGDGDGPLLPHMRHLLSSAAKRTRDVPVAESDVQSFVATLSGMIPAAFVPEGTGRLSVLVVYPADTGDAETERFLAETLRLPQGKNIVPTQFQWAEPEAITVVFVRSGMGVTEVSELRSVLRTWADAVKAPKSDYYLPWRQRLGFDQDWLATTEAHRIQILQRMLAAMWNGQFAVTGDRDSPESVRISLDAGDSGSEKMRLDLTPFGASSSWGSLLRAYEEWTLADGSEVRLNFCGELMESMPNGFSGRLTDPDPLYLHFVNTLAGREIKVLSEMRERMPASSRRRCEQLISFWESTVTSARDRTFLGEAPNGDSLRELEYTCDLRGGRAGEVR</sequence>
<protein>
    <recommendedName>
        <fullName evidence="3">Tubulin-like protein</fullName>
    </recommendedName>
</protein>
<keyword evidence="2" id="KW-1185">Reference proteome</keyword>
<accession>A0A841BZS6</accession>